<evidence type="ECO:0000313" key="2">
    <source>
        <dbReference type="Proteomes" id="UP001177021"/>
    </source>
</evidence>
<protein>
    <submittedName>
        <fullName evidence="1">Uncharacterized protein</fullName>
    </submittedName>
</protein>
<accession>A0ACB0IB80</accession>
<dbReference type="Proteomes" id="UP001177021">
    <property type="component" value="Unassembled WGS sequence"/>
</dbReference>
<dbReference type="EMBL" id="CASHSV030000001">
    <property type="protein sequence ID" value="CAJ2628412.1"/>
    <property type="molecule type" value="Genomic_DNA"/>
</dbReference>
<proteinExistence type="predicted"/>
<organism evidence="1 2">
    <name type="scientific">Trifolium pratense</name>
    <name type="common">Red clover</name>
    <dbReference type="NCBI Taxonomy" id="57577"/>
    <lineage>
        <taxon>Eukaryota</taxon>
        <taxon>Viridiplantae</taxon>
        <taxon>Streptophyta</taxon>
        <taxon>Embryophyta</taxon>
        <taxon>Tracheophyta</taxon>
        <taxon>Spermatophyta</taxon>
        <taxon>Magnoliopsida</taxon>
        <taxon>eudicotyledons</taxon>
        <taxon>Gunneridae</taxon>
        <taxon>Pentapetalae</taxon>
        <taxon>rosids</taxon>
        <taxon>fabids</taxon>
        <taxon>Fabales</taxon>
        <taxon>Fabaceae</taxon>
        <taxon>Papilionoideae</taxon>
        <taxon>50 kb inversion clade</taxon>
        <taxon>NPAAA clade</taxon>
        <taxon>Hologalegina</taxon>
        <taxon>IRL clade</taxon>
        <taxon>Trifolieae</taxon>
        <taxon>Trifolium</taxon>
    </lineage>
</organism>
<gene>
    <name evidence="1" type="ORF">MILVUS5_LOCUS648</name>
</gene>
<reference evidence="1" key="1">
    <citation type="submission" date="2023-10" db="EMBL/GenBank/DDBJ databases">
        <authorList>
            <person name="Rodriguez Cubillos JULIANA M."/>
            <person name="De Vega J."/>
        </authorList>
    </citation>
    <scope>NUCLEOTIDE SEQUENCE</scope>
</reference>
<evidence type="ECO:0000313" key="1">
    <source>
        <dbReference type="EMBL" id="CAJ2628412.1"/>
    </source>
</evidence>
<comment type="caution">
    <text evidence="1">The sequence shown here is derived from an EMBL/GenBank/DDBJ whole genome shotgun (WGS) entry which is preliminary data.</text>
</comment>
<sequence>MAAFEDLPEGCIAAILSRTTPLDAGRLSLVSKNFHSASDFDDVWNSFLTSSGSQFIDSIISHSPPLAKIPTKKALFMALCDHPVIIDNGRKSFQLHKKSGKKCYMLAARSLEISWRSHEQFFNWWTSMPESRFPEVVELLNVCWLDIRGKINTLALSPNTHYETYLVFNMINGFGFEKEKYPVELSVDIEDGRCSTKIVILVDPDVKCRRLNKILDSQHNNEFELRRPSVRSDKWLETKIGEFFNSGVEDREVQMSFTGIRGVYPLKRGFFVEGIEIRPKEYSLYG</sequence>
<keyword evidence="2" id="KW-1185">Reference proteome</keyword>
<name>A0ACB0IB80_TRIPR</name>